<evidence type="ECO:0000256" key="1">
    <source>
        <dbReference type="SAM" id="MobiDB-lite"/>
    </source>
</evidence>
<gene>
    <name evidence="2" type="ORF">GCM10023214_46930</name>
</gene>
<keyword evidence="3" id="KW-1185">Reference proteome</keyword>
<sequence length="75" mass="7849">MSTRGAAARVASWKGTLPEPTPASGVPARDNCRWHVSLSGKVVIAGPGVRLCERDPVALRSLARRGTLVAARCPS</sequence>
<accession>A0ABP9QZY7</accession>
<name>A0ABP9QZY7_9PSEU</name>
<dbReference type="Proteomes" id="UP001500192">
    <property type="component" value="Unassembled WGS sequence"/>
</dbReference>
<protein>
    <submittedName>
        <fullName evidence="2">Uncharacterized protein</fullName>
    </submittedName>
</protein>
<dbReference type="EMBL" id="BAABIB010000088">
    <property type="protein sequence ID" value="GAA5169608.1"/>
    <property type="molecule type" value="Genomic_DNA"/>
</dbReference>
<reference evidence="3" key="1">
    <citation type="journal article" date="2019" name="Int. J. Syst. Evol. Microbiol.">
        <title>The Global Catalogue of Microorganisms (GCM) 10K type strain sequencing project: providing services to taxonomists for standard genome sequencing and annotation.</title>
        <authorList>
            <consortium name="The Broad Institute Genomics Platform"/>
            <consortium name="The Broad Institute Genome Sequencing Center for Infectious Disease"/>
            <person name="Wu L."/>
            <person name="Ma J."/>
        </authorList>
    </citation>
    <scope>NUCLEOTIDE SEQUENCE [LARGE SCALE GENOMIC DNA]</scope>
    <source>
        <strain evidence="3">JCM 18054</strain>
    </source>
</reference>
<proteinExistence type="predicted"/>
<evidence type="ECO:0000313" key="2">
    <source>
        <dbReference type="EMBL" id="GAA5169608.1"/>
    </source>
</evidence>
<feature type="region of interest" description="Disordered" evidence="1">
    <location>
        <begin position="1"/>
        <end position="28"/>
    </location>
</feature>
<comment type="caution">
    <text evidence="2">The sequence shown here is derived from an EMBL/GenBank/DDBJ whole genome shotgun (WGS) entry which is preliminary data.</text>
</comment>
<evidence type="ECO:0000313" key="3">
    <source>
        <dbReference type="Proteomes" id="UP001500192"/>
    </source>
</evidence>
<organism evidence="2 3">
    <name type="scientific">Amycolatopsis dongchuanensis</name>
    <dbReference type="NCBI Taxonomy" id="1070866"/>
    <lineage>
        <taxon>Bacteria</taxon>
        <taxon>Bacillati</taxon>
        <taxon>Actinomycetota</taxon>
        <taxon>Actinomycetes</taxon>
        <taxon>Pseudonocardiales</taxon>
        <taxon>Pseudonocardiaceae</taxon>
        <taxon>Amycolatopsis</taxon>
    </lineage>
</organism>